<organism evidence="2 3">
    <name type="scientific">Flexivirga aerilata</name>
    <dbReference type="NCBI Taxonomy" id="1656889"/>
    <lineage>
        <taxon>Bacteria</taxon>
        <taxon>Bacillati</taxon>
        <taxon>Actinomycetota</taxon>
        <taxon>Actinomycetes</taxon>
        <taxon>Micrococcales</taxon>
        <taxon>Dermacoccaceae</taxon>
        <taxon>Flexivirga</taxon>
    </lineage>
</organism>
<proteinExistence type="predicted"/>
<dbReference type="AlphaFoldDB" id="A0A849AJ79"/>
<evidence type="ECO:0000256" key="1">
    <source>
        <dbReference type="SAM" id="Phobius"/>
    </source>
</evidence>
<evidence type="ECO:0000313" key="3">
    <source>
        <dbReference type="Proteomes" id="UP000557772"/>
    </source>
</evidence>
<evidence type="ECO:0000313" key="2">
    <source>
        <dbReference type="EMBL" id="NNG40429.1"/>
    </source>
</evidence>
<keyword evidence="1" id="KW-0472">Membrane</keyword>
<gene>
    <name evidence="2" type="ORF">HJ588_14265</name>
</gene>
<accession>A0A849AJ79</accession>
<name>A0A849AJ79_9MICO</name>
<reference evidence="2 3" key="1">
    <citation type="submission" date="2020-05" db="EMBL/GenBank/DDBJ databases">
        <title>Flexivirga sp. ID2601S isolated from air conditioner.</title>
        <authorList>
            <person name="Kim D.H."/>
        </authorList>
    </citation>
    <scope>NUCLEOTIDE SEQUENCE [LARGE SCALE GENOMIC DNA]</scope>
    <source>
        <strain evidence="2 3">ID2601S</strain>
    </source>
</reference>
<sequence>MSTVSVESRQRPATQVSTYTLSQAGRIALLAFTVFAALVVYYFIGVDQGMTSVFGKSTGIHEWMHDSRHFLGFPCH</sequence>
<dbReference type="Pfam" id="PF09489">
    <property type="entry name" value="CbtB"/>
    <property type="match status" value="1"/>
</dbReference>
<keyword evidence="1" id="KW-1133">Transmembrane helix</keyword>
<dbReference type="EMBL" id="JABENB010000002">
    <property type="protein sequence ID" value="NNG40429.1"/>
    <property type="molecule type" value="Genomic_DNA"/>
</dbReference>
<dbReference type="InterPro" id="IPR012667">
    <property type="entry name" value="CbtB_put"/>
</dbReference>
<comment type="caution">
    <text evidence="2">The sequence shown here is derived from an EMBL/GenBank/DDBJ whole genome shotgun (WGS) entry which is preliminary data.</text>
</comment>
<keyword evidence="1" id="KW-0812">Transmembrane</keyword>
<dbReference type="RefSeq" id="WP_171156686.1">
    <property type="nucleotide sequence ID" value="NZ_JABENB010000002.1"/>
</dbReference>
<protein>
    <submittedName>
        <fullName evidence="2">CbtB-domain containing protein</fullName>
    </submittedName>
</protein>
<feature type="transmembrane region" description="Helical" evidence="1">
    <location>
        <begin position="27"/>
        <end position="44"/>
    </location>
</feature>
<keyword evidence="3" id="KW-1185">Reference proteome</keyword>
<dbReference type="Proteomes" id="UP000557772">
    <property type="component" value="Unassembled WGS sequence"/>
</dbReference>